<feature type="domain" description="Lactate/malate dehydrogenase N-terminal" evidence="5">
    <location>
        <begin position="20"/>
        <end position="155"/>
    </location>
</feature>
<dbReference type="Proteomes" id="UP000471633">
    <property type="component" value="Unassembled WGS sequence"/>
</dbReference>
<dbReference type="AlphaFoldDB" id="A0A095ASY6"/>
<dbReference type="InterPro" id="IPR001236">
    <property type="entry name" value="Lactate/malate_DH_N"/>
</dbReference>
<evidence type="ECO:0000313" key="9">
    <source>
        <dbReference type="Proteomes" id="UP000471633"/>
    </source>
</evidence>
<protein>
    <submittedName>
        <fullName evidence="8">L-lactate dehydrogenase A chain</fullName>
    </submittedName>
</protein>
<dbReference type="PIRSF" id="PIRSF000102">
    <property type="entry name" value="Lac_mal_DH"/>
    <property type="match status" value="1"/>
</dbReference>
<proteinExistence type="inferred from homology"/>
<organism evidence="8">
    <name type="scientific">Schistosoma haematobium</name>
    <name type="common">Blood fluke</name>
    <dbReference type="NCBI Taxonomy" id="6185"/>
    <lineage>
        <taxon>Eukaryota</taxon>
        <taxon>Metazoa</taxon>
        <taxon>Spiralia</taxon>
        <taxon>Lophotrochozoa</taxon>
        <taxon>Platyhelminthes</taxon>
        <taxon>Trematoda</taxon>
        <taxon>Digenea</taxon>
        <taxon>Strigeidida</taxon>
        <taxon>Schistosomatoidea</taxon>
        <taxon>Schistosomatidae</taxon>
        <taxon>Schistosoma</taxon>
    </lineage>
</organism>
<evidence type="ECO:0000256" key="4">
    <source>
        <dbReference type="RuleBase" id="RU003369"/>
    </source>
</evidence>
<reference evidence="7" key="3">
    <citation type="submission" date="2021-06" db="EMBL/GenBank/DDBJ databases">
        <title>Chromosome-level genome assembly for S. haematobium.</title>
        <authorList>
            <person name="Stroehlein A.J."/>
        </authorList>
    </citation>
    <scope>NUCLEOTIDE SEQUENCE</scope>
</reference>
<keyword evidence="1 4" id="KW-0560">Oxidoreductase</keyword>
<evidence type="ECO:0000256" key="3">
    <source>
        <dbReference type="PIRSR" id="PIRSR000102-3"/>
    </source>
</evidence>
<dbReference type="PRINTS" id="PR00086">
    <property type="entry name" value="LLDHDRGNASE"/>
</dbReference>
<dbReference type="Pfam" id="PF00056">
    <property type="entry name" value="Ldh_1_N"/>
    <property type="match status" value="1"/>
</dbReference>
<dbReference type="PANTHER" id="PTHR43128:SF16">
    <property type="entry name" value="L-LACTATE DEHYDROGENASE"/>
    <property type="match status" value="1"/>
</dbReference>
<dbReference type="InterPro" id="IPR022383">
    <property type="entry name" value="Lactate/malate_DH_C"/>
</dbReference>
<reference evidence="7" key="2">
    <citation type="journal article" date="2019" name="Gigascience">
        <title>High-quality Schistosoma haematobium genome achieved by single-molecule and long-range sequencing.</title>
        <authorList>
            <person name="Stroehlein A.J."/>
            <person name="Korhonen P.K."/>
            <person name="Chong T.M."/>
            <person name="Lim Y.L."/>
            <person name="Chan K.G."/>
            <person name="Webster B."/>
            <person name="Rollinson D."/>
            <person name="Brindley P.J."/>
            <person name="Gasser R.B."/>
            <person name="Young N.D."/>
        </authorList>
    </citation>
    <scope>NUCLEOTIDE SEQUENCE</scope>
</reference>
<dbReference type="RefSeq" id="XP_012797298.1">
    <property type="nucleotide sequence ID" value="XM_012941844.2"/>
</dbReference>
<evidence type="ECO:0000259" key="5">
    <source>
        <dbReference type="Pfam" id="PF00056"/>
    </source>
</evidence>
<dbReference type="EMBL" id="AMPZ03000002">
    <property type="protein sequence ID" value="KAH9590559.1"/>
    <property type="molecule type" value="Genomic_DNA"/>
</dbReference>
<accession>A0A095ASY6</accession>
<gene>
    <name evidence="7" type="ORF">MS3_00003193</name>
    <name evidence="8" type="ORF">MS3_05873</name>
</gene>
<dbReference type="InterPro" id="IPR015955">
    <property type="entry name" value="Lactate_DH/Glyco_Ohase_4_C"/>
</dbReference>
<dbReference type="PANTHER" id="PTHR43128">
    <property type="entry name" value="L-2-HYDROXYCARBOXYLATE DEHYDROGENASE (NAD(P)(+))"/>
    <property type="match status" value="1"/>
</dbReference>
<comment type="similarity">
    <text evidence="4">Belongs to the LDH/MDH superfamily.</text>
</comment>
<reference evidence="7" key="4">
    <citation type="journal article" date="2022" name="PLoS Pathog.">
        <title>Chromosome-level genome of Schistosoma haematobium underpins genome-wide explorations of molecular variation.</title>
        <authorList>
            <person name="Stroehlein A.J."/>
            <person name="Korhonen P.K."/>
            <person name="Lee V.V."/>
            <person name="Ralph S.A."/>
            <person name="Mentink-Kane M."/>
            <person name="You H."/>
            <person name="McManus D.P."/>
            <person name="Tchuente L.T."/>
            <person name="Stothard J.R."/>
            <person name="Kaur P."/>
            <person name="Dudchenko O."/>
            <person name="Aiden E.L."/>
            <person name="Yang B."/>
            <person name="Yang H."/>
            <person name="Emery A.M."/>
            <person name="Webster B.L."/>
            <person name="Brindley P.J."/>
            <person name="Rollinson D."/>
            <person name="Chang B.C.H."/>
            <person name="Gasser R.B."/>
            <person name="Young N.D."/>
        </authorList>
    </citation>
    <scope>NUCLEOTIDE SEQUENCE</scope>
</reference>
<evidence type="ECO:0000256" key="1">
    <source>
        <dbReference type="ARBA" id="ARBA00023002"/>
    </source>
</evidence>
<dbReference type="KEGG" id="shx:MS3_00003193"/>
<dbReference type="STRING" id="6185.A0A095ASY6"/>
<dbReference type="Gene3D" id="3.40.50.720">
    <property type="entry name" value="NAD(P)-binding Rossmann-like Domain"/>
    <property type="match status" value="1"/>
</dbReference>
<dbReference type="InterPro" id="IPR001557">
    <property type="entry name" value="L-lactate/malate_DH"/>
</dbReference>
<dbReference type="EMBL" id="KL250897">
    <property type="protein sequence ID" value="KGB37536.1"/>
    <property type="molecule type" value="Genomic_DNA"/>
</dbReference>
<dbReference type="GO" id="GO:0004459">
    <property type="term" value="F:L-lactate dehydrogenase (NAD+) activity"/>
    <property type="evidence" value="ECO:0007669"/>
    <property type="project" value="TreeGrafter"/>
</dbReference>
<dbReference type="SUPFAM" id="SSF56327">
    <property type="entry name" value="LDH C-terminal domain-like"/>
    <property type="match status" value="1"/>
</dbReference>
<name>A0A095ASY6_SCHHA</name>
<dbReference type="InterPro" id="IPR036291">
    <property type="entry name" value="NAD(P)-bd_dom_sf"/>
</dbReference>
<dbReference type="Pfam" id="PF02866">
    <property type="entry name" value="Ldh_1_C"/>
    <property type="match status" value="1"/>
</dbReference>
<evidence type="ECO:0000313" key="8">
    <source>
        <dbReference type="EMBL" id="KGB37536.1"/>
    </source>
</evidence>
<reference evidence="8" key="1">
    <citation type="journal article" date="2012" name="Nat. Genet.">
        <title>Whole-genome sequence of Schistosoma haematobium.</title>
        <authorList>
            <person name="Young N.D."/>
            <person name="Jex A.R."/>
            <person name="Li B."/>
            <person name="Liu S."/>
            <person name="Yang L."/>
            <person name="Xiong Z."/>
            <person name="Li Y."/>
            <person name="Cantacessi C."/>
            <person name="Hall R.S."/>
            <person name="Xu X."/>
            <person name="Chen F."/>
            <person name="Wu X."/>
            <person name="Zerlotini A."/>
            <person name="Oliveira G."/>
            <person name="Hofmann A."/>
            <person name="Zhang G."/>
            <person name="Fang X."/>
            <person name="Kang Y."/>
            <person name="Campbell B.E."/>
            <person name="Loukas A."/>
            <person name="Ranganathan S."/>
            <person name="Rollinson D."/>
            <person name="Rinaldi G."/>
            <person name="Brindley P.J."/>
            <person name="Yang H."/>
            <person name="Wang J."/>
            <person name="Wang J."/>
            <person name="Gasser R.B."/>
        </authorList>
    </citation>
    <scope>NUCLEOTIDE SEQUENCE [LARGE SCALE GENOMIC DNA]</scope>
</reference>
<evidence type="ECO:0000256" key="2">
    <source>
        <dbReference type="ARBA" id="ARBA00023027"/>
    </source>
</evidence>
<keyword evidence="9" id="KW-1185">Reference proteome</keyword>
<evidence type="ECO:0000313" key="7">
    <source>
        <dbReference type="EMBL" id="KAH9590559.1"/>
    </source>
</evidence>
<keyword evidence="2 3" id="KW-0520">NAD</keyword>
<feature type="binding site" evidence="3">
    <location>
        <begin position="25"/>
        <end position="30"/>
    </location>
    <ligand>
        <name>NAD(+)</name>
        <dbReference type="ChEBI" id="CHEBI:57540"/>
    </ligand>
</feature>
<feature type="binding site" evidence="3">
    <location>
        <begin position="131"/>
        <end position="133"/>
    </location>
    <ligand>
        <name>NAD(+)</name>
        <dbReference type="ChEBI" id="CHEBI:57540"/>
    </ligand>
</feature>
<dbReference type="GeneID" id="24593296"/>
<dbReference type="CTD" id="24593296"/>
<feature type="domain" description="Lactate/malate dehydrogenase C-terminal" evidence="6">
    <location>
        <begin position="158"/>
        <end position="316"/>
    </location>
</feature>
<dbReference type="SUPFAM" id="SSF51735">
    <property type="entry name" value="NAD(P)-binding Rossmann-fold domains"/>
    <property type="match status" value="1"/>
</dbReference>
<feature type="binding site" evidence="3">
    <location>
        <position position="108"/>
    </location>
    <ligand>
        <name>NAD(+)</name>
        <dbReference type="ChEBI" id="CHEBI:57540"/>
    </ligand>
</feature>
<dbReference type="Gene3D" id="3.90.110.10">
    <property type="entry name" value="Lactate dehydrogenase/glycoside hydrolase, family 4, C-terminal"/>
    <property type="match status" value="1"/>
</dbReference>
<evidence type="ECO:0000259" key="6">
    <source>
        <dbReference type="Pfam" id="PF02866"/>
    </source>
</evidence>
<feature type="binding site" evidence="3">
    <location>
        <position position="48"/>
    </location>
    <ligand>
        <name>NAD(+)</name>
        <dbReference type="ChEBI" id="CHEBI:57540"/>
    </ligand>
</feature>
<sequence length="327" mass="35937">MTSLFWLVAPDEVEYKNRSKISVVGCGAVGTSIAFSLLDMAGAIALIDVNEFKVKGEVMDLMQGQLSSGYCKITGGSDFKLTTNSDIIVVTACVTDKNENPEQQLVKNVKLYQEIIPKITYHSPQCVLLIVTNPVDIMTHVAAKLSGFPKHRVFGTGTILDSARFRYLLGQKFSVDASSVNGYIIGELGENSIPLWSTVNIAGERLVTKNAHIGCSSDPENFKLVYESTIKSTEELNRLKGCNSWSIGLACRAICDAIIHNLHTIYPVSVYVKDMNGIQEDAFLSFPSLINSKGISHIIPQQLNPDEERKIKQSVQKQINMVIHLGI</sequence>
<dbReference type="GO" id="GO:0006089">
    <property type="term" value="P:lactate metabolic process"/>
    <property type="evidence" value="ECO:0007669"/>
    <property type="project" value="TreeGrafter"/>
</dbReference>